<organism evidence="1">
    <name type="scientific">Rhizophora mucronata</name>
    <name type="common">Asiatic mangrove</name>
    <dbReference type="NCBI Taxonomy" id="61149"/>
    <lineage>
        <taxon>Eukaryota</taxon>
        <taxon>Viridiplantae</taxon>
        <taxon>Streptophyta</taxon>
        <taxon>Embryophyta</taxon>
        <taxon>Tracheophyta</taxon>
        <taxon>Spermatophyta</taxon>
        <taxon>Magnoliopsida</taxon>
        <taxon>eudicotyledons</taxon>
        <taxon>Gunneridae</taxon>
        <taxon>Pentapetalae</taxon>
        <taxon>rosids</taxon>
        <taxon>fabids</taxon>
        <taxon>Malpighiales</taxon>
        <taxon>Rhizophoraceae</taxon>
        <taxon>Rhizophora</taxon>
    </lineage>
</organism>
<dbReference type="AlphaFoldDB" id="A0A2P2QKE4"/>
<protein>
    <submittedName>
        <fullName evidence="1">Uncharacterized protein</fullName>
    </submittedName>
</protein>
<evidence type="ECO:0000313" key="1">
    <source>
        <dbReference type="EMBL" id="MBX67357.1"/>
    </source>
</evidence>
<dbReference type="EMBL" id="GGEC01086873">
    <property type="protein sequence ID" value="MBX67357.1"/>
    <property type="molecule type" value="Transcribed_RNA"/>
</dbReference>
<name>A0A2P2QKE4_RHIMU</name>
<reference evidence="1" key="1">
    <citation type="submission" date="2018-02" db="EMBL/GenBank/DDBJ databases">
        <title>Rhizophora mucronata_Transcriptome.</title>
        <authorList>
            <person name="Meera S.P."/>
            <person name="Sreeshan A."/>
            <person name="Augustine A."/>
        </authorList>
    </citation>
    <scope>NUCLEOTIDE SEQUENCE</scope>
    <source>
        <tissue evidence="1">Leaf</tissue>
    </source>
</reference>
<accession>A0A2P2QKE4</accession>
<sequence length="51" mass="5952">MLHFHILNKITLDVIFSYTHYLGGRIWLTKGATISLHFTDLVLYFCNFSSC</sequence>
<proteinExistence type="predicted"/>